<dbReference type="PANTHER" id="PTHR11771">
    <property type="entry name" value="LIPOXYGENASE"/>
    <property type="match status" value="1"/>
</dbReference>
<evidence type="ECO:0000256" key="2">
    <source>
        <dbReference type="ARBA" id="ARBA00023002"/>
    </source>
</evidence>
<evidence type="ECO:0000313" key="5">
    <source>
        <dbReference type="Proteomes" id="UP000318126"/>
    </source>
</evidence>
<name>A0A553JK96_SHEHA</name>
<dbReference type="SUPFAM" id="SSF48484">
    <property type="entry name" value="Lipoxigenase"/>
    <property type="match status" value="1"/>
</dbReference>
<dbReference type="Proteomes" id="UP000318126">
    <property type="component" value="Unassembled WGS sequence"/>
</dbReference>
<keyword evidence="1" id="KW-0479">Metal-binding</keyword>
<gene>
    <name evidence="4" type="ORF">FN961_18175</name>
</gene>
<dbReference type="RefSeq" id="WP_144041597.1">
    <property type="nucleotide sequence ID" value="NZ_BMPL01000023.1"/>
</dbReference>
<dbReference type="InterPro" id="IPR036226">
    <property type="entry name" value="LipOase_C_sf"/>
</dbReference>
<dbReference type="PROSITE" id="PS51393">
    <property type="entry name" value="LIPOXYGENASE_3"/>
    <property type="match status" value="1"/>
</dbReference>
<dbReference type="Pfam" id="PF00305">
    <property type="entry name" value="Lipoxygenase"/>
    <property type="match status" value="1"/>
</dbReference>
<evidence type="ECO:0000313" key="4">
    <source>
        <dbReference type="EMBL" id="TRY12880.1"/>
    </source>
</evidence>
<organism evidence="4 5">
    <name type="scientific">Shewanella hanedai</name>
    <name type="common">Alteromonas hanedai</name>
    <dbReference type="NCBI Taxonomy" id="25"/>
    <lineage>
        <taxon>Bacteria</taxon>
        <taxon>Pseudomonadati</taxon>
        <taxon>Pseudomonadota</taxon>
        <taxon>Gammaproteobacteria</taxon>
        <taxon>Alteromonadales</taxon>
        <taxon>Shewanellaceae</taxon>
        <taxon>Shewanella</taxon>
    </lineage>
</organism>
<protein>
    <submittedName>
        <fullName evidence="4">Arachidonate 15-lipoxygenase</fullName>
    </submittedName>
</protein>
<evidence type="ECO:0000259" key="3">
    <source>
        <dbReference type="PROSITE" id="PS51393"/>
    </source>
</evidence>
<comment type="caution">
    <text evidence="4">The sequence shown here is derived from an EMBL/GenBank/DDBJ whole genome shotgun (WGS) entry which is preliminary data.</text>
</comment>
<feature type="domain" description="Lipoxygenase" evidence="3">
    <location>
        <begin position="233"/>
        <end position="725"/>
    </location>
</feature>
<sequence>MKSVLQKASLPQFITEQDKEKRKMELSISKTDYNYMFSYLEPIPIAASVPKSEEFSPDYEYKVLQVFTPLVENFKAVIIGLIEKELLDDLPNDMRASFKAVEDAHDKLTAATDEGAIKKFVHEAEYVNELIHALAKIPKELEAAIQGAVRLPKDLIKMVEGLDKVFKEFEKEGSTAFLKNTMYDMLATDNNRDYLAATSTQDYVDLFKTLPVPDLLNIEKQSWMPQASEQEVWQQDWYFGYMQIAGFNTTNLKGVQLSNSHSSEVIVLVDLLKKMPITDAIFQQVSGNCDLTLHQAAEQGLLYVCDYAMMEGLEGSELHKKQRYPNAPIALFLWNKIPPKGYPSTGAMQPICIQLSQKFDPEAAPIYTPNDCTHNLDTHGYKWQIAKAFVQNACAIQHETVAHLGACHLTIEPMIVAANRQLAKAHPLMVLLKPHFKFTLPINDAAIHSLIVPGGVVASVLSTSHDSSAKMIVDAHNKWRFDDQFPDRLFKLRGVCEQSLPNFPFREDTLDLWQAIQEFVGQYLSLYYKGDSLLARDEQVAEDYELQNWINEMVDSRCAAIKGMEGLIETDSQGQAYQIRDFDYLIKLVSLIIYTASAQHASVNYAQWPLMSYMPSVSGTLYAQAPTRSDELTDKHYLACLPPLDIALYQATFGYLLSNVQYDRLGHYSDDPRKSYFQDPQVSAVVTEFQMKLNQIELDIHQRNKSRPFPYPFQLPSQVPNSISI</sequence>
<dbReference type="GO" id="GO:0046872">
    <property type="term" value="F:metal ion binding"/>
    <property type="evidence" value="ECO:0007669"/>
    <property type="project" value="UniProtKB-KW"/>
</dbReference>
<keyword evidence="5" id="KW-1185">Reference proteome</keyword>
<keyword evidence="2" id="KW-0560">Oxidoreductase</keyword>
<dbReference type="Gene3D" id="3.10.450.60">
    <property type="match status" value="1"/>
</dbReference>
<dbReference type="AlphaFoldDB" id="A0A553JK96"/>
<dbReference type="OrthoDB" id="5912511at2"/>
<dbReference type="PROSITE" id="PS00081">
    <property type="entry name" value="LIPOXYGENASE_2"/>
    <property type="match status" value="1"/>
</dbReference>
<accession>A0A553JK96</accession>
<evidence type="ECO:0000256" key="1">
    <source>
        <dbReference type="ARBA" id="ARBA00022723"/>
    </source>
</evidence>
<dbReference type="InterPro" id="IPR020834">
    <property type="entry name" value="LipOase_CS"/>
</dbReference>
<dbReference type="InterPro" id="IPR013819">
    <property type="entry name" value="LipOase_C"/>
</dbReference>
<reference evidence="5" key="1">
    <citation type="submission" date="2019-07" db="EMBL/GenBank/DDBJ databases">
        <title>Shewanella sp. YLB-08 draft genomic sequence.</title>
        <authorList>
            <person name="Yu L."/>
        </authorList>
    </citation>
    <scope>NUCLEOTIDE SEQUENCE [LARGE SCALE GENOMIC DNA]</scope>
    <source>
        <strain evidence="5">JCM 20706</strain>
    </source>
</reference>
<dbReference type="PRINTS" id="PR00087">
    <property type="entry name" value="LIPOXYGENASE"/>
</dbReference>
<dbReference type="GO" id="GO:0016702">
    <property type="term" value="F:oxidoreductase activity, acting on single donors with incorporation of molecular oxygen, incorporation of two atoms of oxygen"/>
    <property type="evidence" value="ECO:0007669"/>
    <property type="project" value="InterPro"/>
</dbReference>
<proteinExistence type="predicted"/>
<dbReference type="EMBL" id="VKGK01000025">
    <property type="protein sequence ID" value="TRY12880.1"/>
    <property type="molecule type" value="Genomic_DNA"/>
</dbReference>
<dbReference type="GO" id="GO:0034440">
    <property type="term" value="P:lipid oxidation"/>
    <property type="evidence" value="ECO:0007669"/>
    <property type="project" value="InterPro"/>
</dbReference>
<dbReference type="Gene3D" id="1.20.245.10">
    <property type="entry name" value="Lipoxygenase-1, Domain 5"/>
    <property type="match status" value="1"/>
</dbReference>
<dbReference type="InterPro" id="IPR000907">
    <property type="entry name" value="LipOase"/>
</dbReference>